<dbReference type="PANTHER" id="PTHR12110">
    <property type="entry name" value="HYDROXYPYRUVATE ISOMERASE"/>
    <property type="match status" value="1"/>
</dbReference>
<dbReference type="InterPro" id="IPR013022">
    <property type="entry name" value="Xyl_isomerase-like_TIM-brl"/>
</dbReference>
<dbReference type="AlphaFoldDB" id="A0A7K1FGN8"/>
<dbReference type="EMBL" id="WLYK01000001">
    <property type="protein sequence ID" value="MTD13226.1"/>
    <property type="molecule type" value="Genomic_DNA"/>
</dbReference>
<dbReference type="RefSeq" id="WP_154767123.1">
    <property type="nucleotide sequence ID" value="NZ_WLYK01000001.1"/>
</dbReference>
<dbReference type="Proteomes" id="UP000460221">
    <property type="component" value="Unassembled WGS sequence"/>
</dbReference>
<proteinExistence type="predicted"/>
<keyword evidence="3" id="KW-1185">Reference proteome</keyword>
<sequence length="315" mass="33249">MQIGLLTDSLSGLTRTAALDLAAELGVETVEVGLGGTHGGWSPAPHADLADLLADAGARSGLRSDIESRGLRLEALNASGNPLHPVHGKRDAAVLRGALQLAEEFGIDTVVTMSGLPAKPGDTFPAWITTVWPPENLELLEHQWTVAEDFWGGIAAEAARRGVRIAVEMHANQLVYNVPALLRLRRAVGDVVGVNFDPSHLWWMGADPIAAIGALGGAIHHVHAKDTRIEAAAAVTSHLETIPNERTGERAWNYVAVGTGHPDGVVFWSAFVDALAAAGYDGPLSIENEDYTLGQSESVTLAVRTLQEAMAARVG</sequence>
<dbReference type="PANTHER" id="PTHR12110:SF21">
    <property type="entry name" value="XYLOSE ISOMERASE-LIKE TIM BARREL DOMAIN-CONTAINING PROTEIN"/>
    <property type="match status" value="1"/>
</dbReference>
<evidence type="ECO:0000313" key="2">
    <source>
        <dbReference type="EMBL" id="MTD13226.1"/>
    </source>
</evidence>
<dbReference type="InterPro" id="IPR036237">
    <property type="entry name" value="Xyl_isomerase-like_sf"/>
</dbReference>
<feature type="domain" description="Xylose isomerase-like TIM barrel" evidence="1">
    <location>
        <begin position="19"/>
        <end position="295"/>
    </location>
</feature>
<evidence type="ECO:0000313" key="3">
    <source>
        <dbReference type="Proteomes" id="UP000460221"/>
    </source>
</evidence>
<dbReference type="InterPro" id="IPR050312">
    <property type="entry name" value="IolE/XylAMocC-like"/>
</dbReference>
<name>A0A7K1FGN8_9ACTN</name>
<dbReference type="SUPFAM" id="SSF51658">
    <property type="entry name" value="Xylose isomerase-like"/>
    <property type="match status" value="1"/>
</dbReference>
<evidence type="ECO:0000259" key="1">
    <source>
        <dbReference type="Pfam" id="PF01261"/>
    </source>
</evidence>
<comment type="caution">
    <text evidence="2">The sequence shown here is derived from an EMBL/GenBank/DDBJ whole genome shotgun (WGS) entry which is preliminary data.</text>
</comment>
<protein>
    <submittedName>
        <fullName evidence="2">TIM barrel protein</fullName>
    </submittedName>
</protein>
<gene>
    <name evidence="2" type="ORF">GIS00_04600</name>
</gene>
<accession>A0A7K1FGN8</accession>
<reference evidence="2 3" key="1">
    <citation type="submission" date="2019-11" db="EMBL/GenBank/DDBJ databases">
        <authorList>
            <person name="Jiang L.-Q."/>
        </authorList>
    </citation>
    <scope>NUCLEOTIDE SEQUENCE [LARGE SCALE GENOMIC DNA]</scope>
    <source>
        <strain evidence="2 3">YIM 132087</strain>
    </source>
</reference>
<dbReference type="Gene3D" id="3.20.20.150">
    <property type="entry name" value="Divalent-metal-dependent TIM barrel enzymes"/>
    <property type="match status" value="1"/>
</dbReference>
<organism evidence="2 3">
    <name type="scientific">Nakamurella alba</name>
    <dbReference type="NCBI Taxonomy" id="2665158"/>
    <lineage>
        <taxon>Bacteria</taxon>
        <taxon>Bacillati</taxon>
        <taxon>Actinomycetota</taxon>
        <taxon>Actinomycetes</taxon>
        <taxon>Nakamurellales</taxon>
        <taxon>Nakamurellaceae</taxon>
        <taxon>Nakamurella</taxon>
    </lineage>
</organism>
<dbReference type="Pfam" id="PF01261">
    <property type="entry name" value="AP_endonuc_2"/>
    <property type="match status" value="1"/>
</dbReference>